<feature type="transmembrane region" description="Helical" evidence="1">
    <location>
        <begin position="64"/>
        <end position="84"/>
    </location>
</feature>
<name>A0A163ACF6_9FLAO</name>
<organism evidence="2 3">
    <name type="scientific">Aquimarina aggregata</name>
    <dbReference type="NCBI Taxonomy" id="1642818"/>
    <lineage>
        <taxon>Bacteria</taxon>
        <taxon>Pseudomonadati</taxon>
        <taxon>Bacteroidota</taxon>
        <taxon>Flavobacteriia</taxon>
        <taxon>Flavobacteriales</taxon>
        <taxon>Flavobacteriaceae</taxon>
        <taxon>Aquimarina</taxon>
    </lineage>
</organism>
<evidence type="ECO:0000256" key="1">
    <source>
        <dbReference type="SAM" id="Phobius"/>
    </source>
</evidence>
<dbReference type="Proteomes" id="UP000076715">
    <property type="component" value="Unassembled WGS sequence"/>
</dbReference>
<dbReference type="EMBL" id="LQRT01000013">
    <property type="protein sequence ID" value="KZS40439.1"/>
    <property type="molecule type" value="Genomic_DNA"/>
</dbReference>
<proteinExistence type="predicted"/>
<sequence>MFHKQQKEKRLRIIIVIFLIFQLLIYYSDFNFSLENHFLKITILSIIGYCYFVFLSFKNQGTKVLLSILIIGFGFYLLFVEFIGSFSGTEKVFEKWDIDNYEITYAKEEYIFGPGSPPYLKLKKKYLLGILKKDIDAMETDLNSLEIGRTECLVKFHNKKVQFDLCSLKKIE</sequence>
<dbReference type="OrthoDB" id="9831190at2"/>
<dbReference type="AlphaFoldDB" id="A0A163ACF6"/>
<evidence type="ECO:0000313" key="2">
    <source>
        <dbReference type="EMBL" id="KZS40439.1"/>
    </source>
</evidence>
<gene>
    <name evidence="2" type="ORF">AWE51_05670</name>
</gene>
<keyword evidence="1" id="KW-0812">Transmembrane</keyword>
<reference evidence="2 3" key="1">
    <citation type="submission" date="2016-01" db="EMBL/GenBank/DDBJ databases">
        <title>The draft genome sequence of Aquimarina sp. RZW4-3-2.</title>
        <authorList>
            <person name="Wang Y."/>
        </authorList>
    </citation>
    <scope>NUCLEOTIDE SEQUENCE [LARGE SCALE GENOMIC DNA]</scope>
    <source>
        <strain evidence="2 3">RZW4-3-2</strain>
    </source>
</reference>
<protein>
    <submittedName>
        <fullName evidence="2">Uncharacterized protein</fullName>
    </submittedName>
</protein>
<evidence type="ECO:0000313" key="3">
    <source>
        <dbReference type="Proteomes" id="UP000076715"/>
    </source>
</evidence>
<feature type="transmembrane region" description="Helical" evidence="1">
    <location>
        <begin position="12"/>
        <end position="32"/>
    </location>
</feature>
<comment type="caution">
    <text evidence="2">The sequence shown here is derived from an EMBL/GenBank/DDBJ whole genome shotgun (WGS) entry which is preliminary data.</text>
</comment>
<accession>A0A163ACF6</accession>
<dbReference type="RefSeq" id="WP_066313978.1">
    <property type="nucleotide sequence ID" value="NZ_LQRT01000013.1"/>
</dbReference>
<feature type="transmembrane region" description="Helical" evidence="1">
    <location>
        <begin position="38"/>
        <end position="57"/>
    </location>
</feature>
<keyword evidence="3" id="KW-1185">Reference proteome</keyword>
<keyword evidence="1" id="KW-0472">Membrane</keyword>
<keyword evidence="1" id="KW-1133">Transmembrane helix</keyword>